<protein>
    <submittedName>
        <fullName evidence="2">Uncharacterized protein</fullName>
    </submittedName>
</protein>
<evidence type="ECO:0000313" key="2">
    <source>
        <dbReference type="EMBL" id="PIO16238.1"/>
    </source>
</evidence>
<dbReference type="EMBL" id="KV964917">
    <property type="protein sequence ID" value="PIO16238.1"/>
    <property type="molecule type" value="Genomic_DNA"/>
</dbReference>
<sequence>LRPRASRRSQGTEPGTERLRWRTEPSDTAGDIAGSRGQVGPPALLPLYFQWYIFYFVVQRKKLVADTYSSKYFWFIESNWSVWVTQMNHIPMHIDYDQTKEWLSGQFYQGVWGAVAGCIPAQVMSDLSASLPNQ</sequence>
<feature type="compositionally biased region" description="Basic and acidic residues" evidence="1">
    <location>
        <begin position="15"/>
        <end position="25"/>
    </location>
</feature>
<dbReference type="OrthoDB" id="260091at2759"/>
<gene>
    <name evidence="2" type="ORF">AB205_0113400</name>
</gene>
<dbReference type="AlphaFoldDB" id="A0A2G9QKT5"/>
<feature type="non-terminal residue" evidence="2">
    <location>
        <position position="1"/>
    </location>
</feature>
<reference evidence="2" key="1">
    <citation type="submission" date="2017-08" db="EMBL/GenBank/DDBJ databases">
        <title>Assembly of the North American Bullfrog Genome.</title>
        <authorList>
            <person name="Warren R.L."/>
            <person name="Vandervalk B.P."/>
            <person name="Kucuk E."/>
            <person name="Birol I."/>
            <person name="Helbing C."/>
            <person name="Pandoh P."/>
            <person name="Behsaz B."/>
            <person name="Mohamadi H."/>
            <person name="Chu J."/>
            <person name="Jackman S."/>
            <person name="Hammond S.A."/>
            <person name="Veldhoen N."/>
            <person name="Kirk H."/>
            <person name="Zhao Y."/>
            <person name="Coope R."/>
            <person name="Pleasance S."/>
            <person name="Moore R."/>
            <person name="Holt R."/>
        </authorList>
    </citation>
    <scope>NUCLEOTIDE SEQUENCE</scope>
    <source>
        <strain evidence="2">Bruno</strain>
        <tissue evidence="2">Liver</tissue>
    </source>
</reference>
<evidence type="ECO:0000256" key="1">
    <source>
        <dbReference type="SAM" id="MobiDB-lite"/>
    </source>
</evidence>
<accession>A0A2G9QKT5</accession>
<name>A0A2G9QKT5_AQUCT</name>
<feature type="region of interest" description="Disordered" evidence="1">
    <location>
        <begin position="1"/>
        <end position="35"/>
    </location>
</feature>
<proteinExistence type="predicted"/>
<organism evidence="2">
    <name type="scientific">Aquarana catesbeiana</name>
    <name type="common">American bullfrog</name>
    <name type="synonym">Rana catesbeiana</name>
    <dbReference type="NCBI Taxonomy" id="8400"/>
    <lineage>
        <taxon>Eukaryota</taxon>
        <taxon>Metazoa</taxon>
        <taxon>Chordata</taxon>
        <taxon>Craniata</taxon>
        <taxon>Vertebrata</taxon>
        <taxon>Euteleostomi</taxon>
        <taxon>Amphibia</taxon>
        <taxon>Batrachia</taxon>
        <taxon>Anura</taxon>
        <taxon>Neobatrachia</taxon>
        <taxon>Ranoidea</taxon>
        <taxon>Ranidae</taxon>
        <taxon>Aquarana</taxon>
    </lineage>
</organism>